<dbReference type="Proteomes" id="UP001420932">
    <property type="component" value="Unassembled WGS sequence"/>
</dbReference>
<dbReference type="AlphaFoldDB" id="A0AAP0IW80"/>
<dbReference type="EMBL" id="JBBNAF010000008">
    <property type="protein sequence ID" value="KAK9121666.1"/>
    <property type="molecule type" value="Genomic_DNA"/>
</dbReference>
<evidence type="ECO:0000313" key="1">
    <source>
        <dbReference type="EMBL" id="KAK9121666.1"/>
    </source>
</evidence>
<gene>
    <name evidence="1" type="ORF">Syun_019283</name>
</gene>
<reference evidence="1 2" key="1">
    <citation type="submission" date="2024-01" db="EMBL/GenBank/DDBJ databases">
        <title>Genome assemblies of Stephania.</title>
        <authorList>
            <person name="Yang L."/>
        </authorList>
    </citation>
    <scope>NUCLEOTIDE SEQUENCE [LARGE SCALE GENOMIC DNA]</scope>
    <source>
        <strain evidence="1">YNDBR</strain>
        <tissue evidence="1">Leaf</tissue>
    </source>
</reference>
<accession>A0AAP0IW80</accession>
<sequence>MNKISKWSSQAVFSGFDVAEVEEEVYELEIGRMGDSDEVPRPIWLHEAVRRETW</sequence>
<organism evidence="1 2">
    <name type="scientific">Stephania yunnanensis</name>
    <dbReference type="NCBI Taxonomy" id="152371"/>
    <lineage>
        <taxon>Eukaryota</taxon>
        <taxon>Viridiplantae</taxon>
        <taxon>Streptophyta</taxon>
        <taxon>Embryophyta</taxon>
        <taxon>Tracheophyta</taxon>
        <taxon>Spermatophyta</taxon>
        <taxon>Magnoliopsida</taxon>
        <taxon>Ranunculales</taxon>
        <taxon>Menispermaceae</taxon>
        <taxon>Menispermoideae</taxon>
        <taxon>Cissampelideae</taxon>
        <taxon>Stephania</taxon>
    </lineage>
</organism>
<proteinExistence type="predicted"/>
<keyword evidence="2" id="KW-1185">Reference proteome</keyword>
<comment type="caution">
    <text evidence="1">The sequence shown here is derived from an EMBL/GenBank/DDBJ whole genome shotgun (WGS) entry which is preliminary data.</text>
</comment>
<evidence type="ECO:0000313" key="2">
    <source>
        <dbReference type="Proteomes" id="UP001420932"/>
    </source>
</evidence>
<name>A0AAP0IW80_9MAGN</name>
<protein>
    <submittedName>
        <fullName evidence="1">Uncharacterized protein</fullName>
    </submittedName>
</protein>